<dbReference type="STRING" id="1229726.GRFL_3095"/>
<gene>
    <name evidence="1" type="ORF">GRFL_3095</name>
</gene>
<dbReference type="AlphaFoldDB" id="A0A1L7I8A1"/>
<keyword evidence="2" id="KW-1185">Reference proteome</keyword>
<accession>A0A1L7I8A1</accession>
<evidence type="ECO:0000313" key="2">
    <source>
        <dbReference type="Proteomes" id="UP000186230"/>
    </source>
</evidence>
<dbReference type="EMBL" id="CP016359">
    <property type="protein sequence ID" value="APU69819.1"/>
    <property type="molecule type" value="Genomic_DNA"/>
</dbReference>
<dbReference type="KEGG" id="gfl:GRFL_3095"/>
<dbReference type="RefSeq" id="WP_083645414.1">
    <property type="nucleotide sequence ID" value="NZ_AMRU01000005.1"/>
</dbReference>
<protein>
    <submittedName>
        <fullName evidence="1">Uncharacterized protein</fullName>
    </submittedName>
</protein>
<organism evidence="1 2">
    <name type="scientific">Christiangramia flava JLT2011</name>
    <dbReference type="NCBI Taxonomy" id="1229726"/>
    <lineage>
        <taxon>Bacteria</taxon>
        <taxon>Pseudomonadati</taxon>
        <taxon>Bacteroidota</taxon>
        <taxon>Flavobacteriia</taxon>
        <taxon>Flavobacteriales</taxon>
        <taxon>Flavobacteriaceae</taxon>
        <taxon>Christiangramia</taxon>
    </lineage>
</organism>
<evidence type="ECO:0000313" key="1">
    <source>
        <dbReference type="EMBL" id="APU69819.1"/>
    </source>
</evidence>
<name>A0A1L7I8A1_9FLAO</name>
<reference evidence="1 2" key="1">
    <citation type="submission" date="2016-07" db="EMBL/GenBank/DDBJ databases">
        <title>Multi-omics approach to identify versatile polysaccharide utilization systems of a marine flavobacterium Gramella flava.</title>
        <authorList>
            <person name="Tang K."/>
        </authorList>
    </citation>
    <scope>NUCLEOTIDE SEQUENCE [LARGE SCALE GENOMIC DNA]</scope>
    <source>
        <strain evidence="1 2">JLT2011</strain>
    </source>
</reference>
<proteinExistence type="predicted"/>
<dbReference type="Proteomes" id="UP000186230">
    <property type="component" value="Chromosome"/>
</dbReference>
<sequence length="94" mass="10864">MKKYEPYKNIRKQAVIFGLTLPLFALFMVSIIASLLVVIFSFSLGVILVASVFNVSLYITLLRINRFLEVFQMIRVFPVILSNKKNSDINYEKD</sequence>
<dbReference type="OrthoDB" id="1449306at2"/>